<evidence type="ECO:0000313" key="2">
    <source>
        <dbReference type="EMBL" id="QYN80109.1"/>
    </source>
</evidence>
<dbReference type="GeneID" id="77953286"/>
<evidence type="ECO:0000313" key="3">
    <source>
        <dbReference type="Proteomes" id="UP000828443"/>
    </source>
</evidence>
<keyword evidence="2" id="KW-0804">Transcription</keyword>
<dbReference type="Proteomes" id="UP000828443">
    <property type="component" value="Segment"/>
</dbReference>
<dbReference type="EMBL" id="MZ348422">
    <property type="protein sequence ID" value="QYN80109.1"/>
    <property type="molecule type" value="Genomic_DNA"/>
</dbReference>
<dbReference type="GO" id="GO:0000428">
    <property type="term" value="C:DNA-directed RNA polymerase complex"/>
    <property type="evidence" value="ECO:0007669"/>
    <property type="project" value="UniProtKB-KW"/>
</dbReference>
<reference evidence="2" key="1">
    <citation type="journal article" date="2021" name="Viruses">
        <title>Novel Viruses That Lyse Plant and Human Strains of Kosakonia cowanii.</title>
        <authorList>
            <person name="Petrzik K."/>
            <person name="Brazdova S."/>
            <person name="Krawczyk K."/>
        </authorList>
    </citation>
    <scope>NUCLEOTIDE SEQUENCE</scope>
</reference>
<feature type="region of interest" description="Disordered" evidence="1">
    <location>
        <begin position="324"/>
        <end position="399"/>
    </location>
</feature>
<keyword evidence="3" id="KW-1185">Reference proteome</keyword>
<sequence length="1461" mass="166033">MHNDIPYNVFAEVMGNEALMYSMFVKLYGTREKINDVISPRYTAIGDIMLPRNSLIHYQQQYPGEIGPSNVAPFISNFDKRINMFFNVNYDVVLGSTRMVNMQLSSAIKGYEGSHFLYHRTRNFTSVIGKEQELLVNNLAIGQLPIVYKRRTIFTPFQIKYNTLHTLLTSVNEFSKFNKHQFIEIPLPRTFPSYKNLQLMFERYKKFFNEDGEIVKYDRMTLSPFQAEQSYWLLDLFGILMGFDNVKYSLFNKLNEEARRQLEIIFTYNGKCWIVNLQNIINLIAYSDKPQDTQPSTIKINYFKRFYLNLINLVSPVSEAIEHFEEDEPEENNSDDEEKGSRKGTSRNETSTIEIPVEDPPVGADSVSDSLADLYTRPKRSDPVSDDTVGNQGETADPQAPVVITDGADTEDNYEADQSEWGKDIDDEVFERVNVETATLSAPAAKYTPTTAIERELEELSKTGQLTSREMEFFVDAAMSYKNIEIGGRSLEEIADIKPQDMQLKRETLSPDSLVVRDKSALHSSTEELRREYITSGMLDRNIMEMVLHAQNGKIALTGMDRETIVTADSKYDVYTMRFQPIKGSQSTRRMRIPKVEPDGTFTINGVKSYAQLMRMELPIRKITPTKVALTSYYDKKVMVERSTMKVDDYGRWLKASIIERSYNDKSVKVSLGGFKPPKDKVCYYYSILAGRFKSIDTPDYHFNFDTVGMIEAFEDKAKQRELAKLCNESSWVLGFEGDAPILIDSTGLVTVDGEERGYIEEILGLNVGKAPIPTATVNINGYRFPVVVVLSYWIGFSKLMKMLKVEYRTLDPDQRAQLNADEYMVVFADERLVFNRRDELATLILSGLRKLPNLGNFSRSHLDDPNVWFGLVGDARVKPTHFKEMAMIYDMFIDPITKRLLEKYKYPTFMDKLIIEAVKLLLNNESKHEIEITEQRFVGYERFAGHVYRELVKATRQYRNKPNNGKKTFDLNPEAVMMNIITDSSCQATEEVNPVHQVKSQEEYTFGGTLGRSDRAMVRRTRGQLPNYEGIVSEAGKDSGKVGFIGYLTSDAKITDLYGNVDTSMKTTPAGRGSVVMNLLYGTTKDDTKRTLFSGVQQSQVMAADNYVVNPLRTSYDSVLAYRTSELYSSVTKKAGKVTEVTDYGMTVEYEDGTTDKFPLGYEIGKGAGEYHKHLKITDRAVGYEFKAGEVLAWDSMFFSRDIVDPTRVVWMSGGMARIALIEDQFTFEDSIGIVKGFAEASTSPFLKPTTFKAEKEQSVKMHVKVGDTVEYDQILCDIQNPVSAVFEYEDADKFTGLDRIGIKQVKAKQSGVITKIEVEYNGDIEDWDESLRTFIKKYDGIRAKSAKYKYLAASTGDVGGNTSVGKSKLYPGTAVVHIYIDNKIKTTTADKFVVGNQMKGTVGFIYEHPIYTVDGRPVDITFSLKSLLNRMVLSLRDKLVANEVNNVYTQRLISTYGKY</sequence>
<keyword evidence="2" id="KW-0240">DNA-directed RNA polymerase</keyword>
<protein>
    <submittedName>
        <fullName evidence="2">DNA-directed RNA polymerase subunit beta</fullName>
    </submittedName>
</protein>
<dbReference type="KEGG" id="vg:77953286"/>
<dbReference type="RefSeq" id="YP_010676921.1">
    <property type="nucleotide sequence ID" value="NC_071015.1"/>
</dbReference>
<feature type="compositionally biased region" description="Acidic residues" evidence="1">
    <location>
        <begin position="324"/>
        <end position="338"/>
    </location>
</feature>
<organism evidence="2 3">
    <name type="scientific">Kosakonia phage Kc263</name>
    <dbReference type="NCBI Taxonomy" id="2863194"/>
    <lineage>
        <taxon>Viruses</taxon>
        <taxon>Duplodnaviria</taxon>
        <taxon>Heunggongvirae</taxon>
        <taxon>Uroviricota</taxon>
        <taxon>Caudoviricetes</taxon>
        <taxon>Chimalliviridae</taxon>
        <taxon>Branisovskavirus</taxon>
        <taxon>Branisovskavirus Kc263</taxon>
    </lineage>
</organism>
<evidence type="ECO:0000256" key="1">
    <source>
        <dbReference type="SAM" id="MobiDB-lite"/>
    </source>
</evidence>
<proteinExistence type="predicted"/>
<name>A0AAE8BIN4_9CAUD</name>
<accession>A0AAE8BIN4</accession>